<dbReference type="GO" id="GO:0016787">
    <property type="term" value="F:hydrolase activity"/>
    <property type="evidence" value="ECO:0007669"/>
    <property type="project" value="UniProtKB-KW"/>
</dbReference>
<accession>A0A5J4QGM5</accession>
<dbReference type="PANTHER" id="PTHR42827">
    <property type="entry name" value="IRON-SULFUR CLUSTER-BINDING PROTEIN-RELATED"/>
    <property type="match status" value="1"/>
</dbReference>
<feature type="domain" description="4Fe-4S ferredoxin-type" evidence="1">
    <location>
        <begin position="166"/>
        <end position="195"/>
    </location>
</feature>
<dbReference type="PANTHER" id="PTHR42827:SF1">
    <property type="entry name" value="IRON-SULFUR CLUSTER-BINDING PROTEIN"/>
    <property type="match status" value="1"/>
</dbReference>
<protein>
    <submittedName>
        <fullName evidence="2">3-chloro-4-hydroxyphenylacetate reductive dehalogenase</fullName>
        <ecNumber evidence="2">3.8.1.-</ecNumber>
    </submittedName>
</protein>
<reference evidence="2" key="1">
    <citation type="submission" date="2019-03" db="EMBL/GenBank/DDBJ databases">
        <title>Single cell metagenomics reveals metabolic interactions within the superorganism composed of flagellate Streblomastix strix and complex community of Bacteroidetes bacteria on its surface.</title>
        <authorList>
            <person name="Treitli S.C."/>
            <person name="Kolisko M."/>
            <person name="Husnik F."/>
            <person name="Keeling P."/>
            <person name="Hampl V."/>
        </authorList>
    </citation>
    <scope>NUCLEOTIDE SEQUENCE</scope>
    <source>
        <strain evidence="2">STM</strain>
    </source>
</reference>
<dbReference type="EC" id="3.8.1.-" evidence="2"/>
<sequence>MRETSNIKQQIIRKAKQFGAELIGFAPVDRWEKYGEAQESFFPQKIFPFTRTVIVLAVPIQIPMLDTTPSIVYAELYNTTNRLLDEIAYKLAAFINTKGHRAVFFPRDAYGDISVLVEKPEAAFSHVIAAKYAGLGTIGYNHTLLTKEFGPRVRLVSVLTDAEITPDDVLEKNLCIKCELCRKCCPTSAFTSTENVIADMNKYKCAEYHKHLKERYRYPCGVCIKVCPIGKDRKLYGMDTKKYLNEKEALKQNPEAEEYSDWIHLRNFGAK</sequence>
<evidence type="ECO:0000313" key="2">
    <source>
        <dbReference type="EMBL" id="KAA6320715.1"/>
    </source>
</evidence>
<dbReference type="EMBL" id="SNRY01003508">
    <property type="protein sequence ID" value="KAA6320715.1"/>
    <property type="molecule type" value="Genomic_DNA"/>
</dbReference>
<dbReference type="PROSITE" id="PS51379">
    <property type="entry name" value="4FE4S_FER_2"/>
    <property type="match status" value="1"/>
</dbReference>
<keyword evidence="2" id="KW-0378">Hydrolase</keyword>
<dbReference type="InterPro" id="IPR017896">
    <property type="entry name" value="4Fe4S_Fe-S-bd"/>
</dbReference>
<dbReference type="SUPFAM" id="SSF54862">
    <property type="entry name" value="4Fe-4S ferredoxins"/>
    <property type="match status" value="1"/>
</dbReference>
<comment type="caution">
    <text evidence="2">The sequence shown here is derived from an EMBL/GenBank/DDBJ whole genome shotgun (WGS) entry which is preliminary data.</text>
</comment>
<organism evidence="2">
    <name type="scientific">termite gut metagenome</name>
    <dbReference type="NCBI Taxonomy" id="433724"/>
    <lineage>
        <taxon>unclassified sequences</taxon>
        <taxon>metagenomes</taxon>
        <taxon>organismal metagenomes</taxon>
    </lineage>
</organism>
<name>A0A5J4QGM5_9ZZZZ</name>
<gene>
    <name evidence="2" type="ORF">EZS27_029547</name>
</gene>
<evidence type="ECO:0000259" key="1">
    <source>
        <dbReference type="PROSITE" id="PS51379"/>
    </source>
</evidence>
<dbReference type="Gene3D" id="3.30.70.20">
    <property type="match status" value="1"/>
</dbReference>
<proteinExistence type="predicted"/>
<dbReference type="AlphaFoldDB" id="A0A5J4QGM5"/>